<sequence length="89" mass="9953">MDSSSSSSTAGLGAVDPQLQHFIEVETQKQRFQQLVHQMTELCWVPLAEPEGRWVTPFLRGLSLRTSALSVQRTEDRRLSLSHSTLSGN</sequence>
<name>A0A1U7TDV2_CARSF</name>
<organism evidence="2 3">
    <name type="scientific">Carlito syrichta</name>
    <name type="common">Philippine tarsier</name>
    <name type="synonym">Tarsius syrichta</name>
    <dbReference type="NCBI Taxonomy" id="1868482"/>
    <lineage>
        <taxon>Eukaryota</taxon>
        <taxon>Metazoa</taxon>
        <taxon>Chordata</taxon>
        <taxon>Craniata</taxon>
        <taxon>Vertebrata</taxon>
        <taxon>Euteleostomi</taxon>
        <taxon>Mammalia</taxon>
        <taxon>Eutheria</taxon>
        <taxon>Euarchontoglires</taxon>
        <taxon>Primates</taxon>
        <taxon>Haplorrhini</taxon>
        <taxon>Tarsiiformes</taxon>
        <taxon>Tarsiidae</taxon>
        <taxon>Carlito</taxon>
    </lineage>
</organism>
<accession>A0A1U7TDV2</accession>
<dbReference type="CTD" id="1678"/>
<gene>
    <name evidence="3" type="primary">TIMM8A</name>
</gene>
<reference evidence="3" key="1">
    <citation type="submission" date="2025-08" db="UniProtKB">
        <authorList>
            <consortium name="RefSeq"/>
        </authorList>
    </citation>
    <scope>IDENTIFICATION</scope>
</reference>
<protein>
    <submittedName>
        <fullName evidence="3">Mitochondrial import inner membrane translocase subunit Tim8 A isoform X2</fullName>
    </submittedName>
</protein>
<proteinExistence type="predicted"/>
<dbReference type="InterPro" id="IPR004217">
    <property type="entry name" value="Tim10-like"/>
</dbReference>
<keyword evidence="2" id="KW-1185">Reference proteome</keyword>
<dbReference type="RefSeq" id="XP_008051142.1">
    <property type="nucleotide sequence ID" value="XM_008052951.1"/>
</dbReference>
<dbReference type="AlphaFoldDB" id="A0A1U7TDV2"/>
<dbReference type="Proteomes" id="UP000189704">
    <property type="component" value="Unplaced"/>
</dbReference>
<evidence type="ECO:0000259" key="1">
    <source>
        <dbReference type="Pfam" id="PF02953"/>
    </source>
</evidence>
<evidence type="ECO:0000313" key="3">
    <source>
        <dbReference type="RefSeq" id="XP_008051142.1"/>
    </source>
</evidence>
<dbReference type="OrthoDB" id="344165at2759"/>
<dbReference type="GeneID" id="103254973"/>
<dbReference type="Pfam" id="PF02953">
    <property type="entry name" value="zf-Tim10_DDP"/>
    <property type="match status" value="1"/>
</dbReference>
<feature type="domain" description="Tim10-like" evidence="1">
    <location>
        <begin position="22"/>
        <end position="44"/>
    </location>
</feature>
<evidence type="ECO:0000313" key="2">
    <source>
        <dbReference type="Proteomes" id="UP000189704"/>
    </source>
</evidence>